<dbReference type="InterPro" id="IPR016639">
    <property type="entry name" value="GST_Omega/GSH"/>
</dbReference>
<evidence type="ECO:0000256" key="2">
    <source>
        <dbReference type="PIRSR" id="PIRSR015753-2"/>
    </source>
</evidence>
<dbReference type="AlphaFoldDB" id="A0AAV9X6K7"/>
<dbReference type="InterPro" id="IPR040079">
    <property type="entry name" value="Glutathione_S-Trfase"/>
</dbReference>
<reference evidence="5 6" key="1">
    <citation type="submission" date="2019-10" db="EMBL/GenBank/DDBJ databases">
        <authorList>
            <person name="Palmer J.M."/>
        </authorList>
    </citation>
    <scope>NUCLEOTIDE SEQUENCE [LARGE SCALE GENOMIC DNA]</scope>
    <source>
        <strain evidence="5 6">TWF694</strain>
    </source>
</reference>
<dbReference type="SFLD" id="SFLDS00019">
    <property type="entry name" value="Glutathione_Transferase_(cytos"/>
    <property type="match status" value="1"/>
</dbReference>
<sequence>MSTTQQTKDGGDGPAIYKMADKDGQFRRKASTFRSFVSPDPNSEFPAEKDRYVLYLNLGCPWAHRTNIVRSLKGLEDIIQLVVMDFTLTPEGWVFNGNNGTMEKDPLYGFTKLSELYFKAEPNYEGRYTVPVLWDKKQETIVNNESSEIIRMFYSAFDHLLPESQREVNKPGGGFFPEYLRKDIDEMNEWVYDKVNNGVYKTGFASTQEAYLSNVVPLFESLDRLEKHLEEKGTKYLFGEHITDADIRLYTTLIRFDVAYYTIFKCNYKMIRYDYPQLHRWLRVLFWEDNEETKGAFKQTTDFKSYKEGYSKAVRASIVPYGPAVDILPL</sequence>
<dbReference type="Proteomes" id="UP001365542">
    <property type="component" value="Unassembled WGS sequence"/>
</dbReference>
<feature type="site" description="Lowers pKa of active site Cys" evidence="3">
    <location>
        <position position="260"/>
    </location>
</feature>
<dbReference type="InterPro" id="IPR036282">
    <property type="entry name" value="Glutathione-S-Trfase_C_sf"/>
</dbReference>
<accession>A0AAV9X6K7</accession>
<dbReference type="EMBL" id="JAVHJO010000009">
    <property type="protein sequence ID" value="KAK6537312.1"/>
    <property type="molecule type" value="Genomic_DNA"/>
</dbReference>
<feature type="domain" description="GST C-terminal" evidence="4">
    <location>
        <begin position="177"/>
        <end position="303"/>
    </location>
</feature>
<dbReference type="Pfam" id="PF13409">
    <property type="entry name" value="GST_N_2"/>
    <property type="match status" value="1"/>
</dbReference>
<dbReference type="SFLD" id="SFLDG01206">
    <property type="entry name" value="Xi.1"/>
    <property type="match status" value="1"/>
</dbReference>
<dbReference type="GO" id="GO:0004364">
    <property type="term" value="F:glutathione transferase activity"/>
    <property type="evidence" value="ECO:0007669"/>
    <property type="project" value="InterPro"/>
</dbReference>
<dbReference type="SUPFAM" id="SSF52833">
    <property type="entry name" value="Thioredoxin-like"/>
    <property type="match status" value="1"/>
</dbReference>
<dbReference type="InterPro" id="IPR010987">
    <property type="entry name" value="Glutathione-S-Trfase_C-like"/>
</dbReference>
<organism evidence="5 6">
    <name type="scientific">Orbilia ellipsospora</name>
    <dbReference type="NCBI Taxonomy" id="2528407"/>
    <lineage>
        <taxon>Eukaryota</taxon>
        <taxon>Fungi</taxon>
        <taxon>Dikarya</taxon>
        <taxon>Ascomycota</taxon>
        <taxon>Pezizomycotina</taxon>
        <taxon>Orbiliomycetes</taxon>
        <taxon>Orbiliales</taxon>
        <taxon>Orbiliaceae</taxon>
        <taxon>Orbilia</taxon>
    </lineage>
</organism>
<gene>
    <name evidence="5" type="ORF">TWF694_011503</name>
</gene>
<dbReference type="CDD" id="cd03190">
    <property type="entry name" value="GST_C_Omega_like"/>
    <property type="match status" value="1"/>
</dbReference>
<feature type="binding site" evidence="2">
    <location>
        <position position="93"/>
    </location>
    <ligand>
        <name>glutathione</name>
        <dbReference type="ChEBI" id="CHEBI:57925"/>
    </ligand>
</feature>
<proteinExistence type="predicted"/>
<dbReference type="GO" id="GO:0005737">
    <property type="term" value="C:cytoplasm"/>
    <property type="evidence" value="ECO:0007669"/>
    <property type="project" value="TreeGrafter"/>
</dbReference>
<dbReference type="Gene3D" id="3.40.30.10">
    <property type="entry name" value="Glutaredoxin"/>
    <property type="match status" value="1"/>
</dbReference>
<dbReference type="SFLD" id="SFLDG01148">
    <property type="entry name" value="Xi_(cytGST)"/>
    <property type="match status" value="1"/>
</dbReference>
<feature type="binding site" evidence="2">
    <location>
        <begin position="127"/>
        <end position="130"/>
    </location>
    <ligand>
        <name>glutathione</name>
        <dbReference type="ChEBI" id="CHEBI:57925"/>
    </ligand>
</feature>
<evidence type="ECO:0000313" key="5">
    <source>
        <dbReference type="EMBL" id="KAK6537312.1"/>
    </source>
</evidence>
<evidence type="ECO:0000259" key="4">
    <source>
        <dbReference type="PROSITE" id="PS50405"/>
    </source>
</evidence>
<dbReference type="InterPro" id="IPR004045">
    <property type="entry name" value="Glutathione_S-Trfase_N"/>
</dbReference>
<dbReference type="PIRSF" id="PIRSF015753">
    <property type="entry name" value="GST"/>
    <property type="match status" value="1"/>
</dbReference>
<dbReference type="PROSITE" id="PS50405">
    <property type="entry name" value="GST_CTER"/>
    <property type="match status" value="1"/>
</dbReference>
<dbReference type="PANTHER" id="PTHR32419">
    <property type="entry name" value="GLUTATHIONYL-HYDROQUINONE REDUCTASE"/>
    <property type="match status" value="1"/>
</dbReference>
<dbReference type="SUPFAM" id="SSF47616">
    <property type="entry name" value="GST C-terminal domain-like"/>
    <property type="match status" value="1"/>
</dbReference>
<feature type="active site" description="Proton donor/acceptor" evidence="1">
    <location>
        <position position="200"/>
    </location>
</feature>
<dbReference type="PANTHER" id="PTHR32419:SF25">
    <property type="entry name" value="GLUTATHIONE S-TRANSFERASE (EUROFUNG)"/>
    <property type="match status" value="1"/>
</dbReference>
<comment type="caution">
    <text evidence="5">The sequence shown here is derived from an EMBL/GenBank/DDBJ whole genome shotgun (WGS) entry which is preliminary data.</text>
</comment>
<name>A0AAV9X6K7_9PEZI</name>
<protein>
    <recommendedName>
        <fullName evidence="4">GST C-terminal domain-containing protein</fullName>
    </recommendedName>
</protein>
<feature type="binding site" evidence="2">
    <location>
        <begin position="145"/>
        <end position="146"/>
    </location>
    <ligand>
        <name>glutathione</name>
        <dbReference type="ChEBI" id="CHEBI:57925"/>
    </ligand>
</feature>
<dbReference type="Pfam" id="PF13410">
    <property type="entry name" value="GST_C_2"/>
    <property type="match status" value="1"/>
</dbReference>
<feature type="active site" description="Nucleophile" evidence="1">
    <location>
        <position position="60"/>
    </location>
</feature>
<dbReference type="InterPro" id="IPR036249">
    <property type="entry name" value="Thioredoxin-like_sf"/>
</dbReference>
<evidence type="ECO:0000256" key="3">
    <source>
        <dbReference type="PIRSR" id="PIRSR015753-3"/>
    </source>
</evidence>
<evidence type="ECO:0000313" key="6">
    <source>
        <dbReference type="Proteomes" id="UP001365542"/>
    </source>
</evidence>
<keyword evidence="6" id="KW-1185">Reference proteome</keyword>
<evidence type="ECO:0000256" key="1">
    <source>
        <dbReference type="PIRSR" id="PIRSR015753-1"/>
    </source>
</evidence>
<dbReference type="InterPro" id="IPR047047">
    <property type="entry name" value="GST_Omega-like_C"/>
</dbReference>
<dbReference type="Gene3D" id="1.20.1050.10">
    <property type="match status" value="1"/>
</dbReference>
<feature type="site" description="Lowers pKa of active site Cys" evidence="3">
    <location>
        <position position="310"/>
    </location>
</feature>